<comment type="caution">
    <text evidence="2">The sequence shown here is derived from an EMBL/GenBank/DDBJ whole genome shotgun (WGS) entry which is preliminary data.</text>
</comment>
<evidence type="ECO:0000259" key="1">
    <source>
        <dbReference type="Pfam" id="PF18029"/>
    </source>
</evidence>
<reference evidence="2 3" key="1">
    <citation type="submission" date="2020-08" db="EMBL/GenBank/DDBJ databases">
        <title>Genomic Encyclopedia of Type Strains, Phase IV (KMG-IV): sequencing the most valuable type-strain genomes for metagenomic binning, comparative biology and taxonomic classification.</title>
        <authorList>
            <person name="Goeker M."/>
        </authorList>
    </citation>
    <scope>NUCLEOTIDE SEQUENCE [LARGE SCALE GENOMIC DNA]</scope>
    <source>
        <strain evidence="2 3">YIM 65646</strain>
    </source>
</reference>
<dbReference type="CDD" id="cd06587">
    <property type="entry name" value="VOC"/>
    <property type="match status" value="1"/>
</dbReference>
<accession>A0A841FPM5</accession>
<dbReference type="PANTHER" id="PTHR35908:SF1">
    <property type="entry name" value="CONSERVED PROTEIN"/>
    <property type="match status" value="1"/>
</dbReference>
<feature type="domain" description="Glyoxalase-like" evidence="1">
    <location>
        <begin position="7"/>
        <end position="125"/>
    </location>
</feature>
<dbReference type="InterPro" id="IPR041581">
    <property type="entry name" value="Glyoxalase_6"/>
</dbReference>
<dbReference type="PANTHER" id="PTHR35908">
    <property type="entry name" value="HYPOTHETICAL FUSION PROTEIN"/>
    <property type="match status" value="1"/>
</dbReference>
<protein>
    <recommendedName>
        <fullName evidence="1">Glyoxalase-like domain-containing protein</fullName>
    </recommendedName>
</protein>
<organism evidence="2 3">
    <name type="scientific">Phytomonospora endophytica</name>
    <dbReference type="NCBI Taxonomy" id="714109"/>
    <lineage>
        <taxon>Bacteria</taxon>
        <taxon>Bacillati</taxon>
        <taxon>Actinomycetota</taxon>
        <taxon>Actinomycetes</taxon>
        <taxon>Micromonosporales</taxon>
        <taxon>Micromonosporaceae</taxon>
        <taxon>Phytomonospora</taxon>
    </lineage>
</organism>
<dbReference type="InterPro" id="IPR029068">
    <property type="entry name" value="Glyas_Bleomycin-R_OHBP_Dase"/>
</dbReference>
<keyword evidence="3" id="KW-1185">Reference proteome</keyword>
<proteinExistence type="predicted"/>
<dbReference type="Pfam" id="PF18029">
    <property type="entry name" value="Glyoxalase_6"/>
    <property type="match status" value="1"/>
</dbReference>
<evidence type="ECO:0000313" key="3">
    <source>
        <dbReference type="Proteomes" id="UP000548476"/>
    </source>
</evidence>
<dbReference type="Gene3D" id="3.10.180.10">
    <property type="entry name" value="2,3-Dihydroxybiphenyl 1,2-Dioxygenase, domain 1"/>
    <property type="match status" value="1"/>
</dbReference>
<dbReference type="Proteomes" id="UP000548476">
    <property type="component" value="Unassembled WGS sequence"/>
</dbReference>
<dbReference type="AlphaFoldDB" id="A0A841FPM5"/>
<name>A0A841FPM5_9ACTN</name>
<gene>
    <name evidence="2" type="ORF">HNR73_007155</name>
</gene>
<dbReference type="RefSeq" id="WP_184792359.1">
    <property type="nucleotide sequence ID" value="NZ_BONT01000077.1"/>
</dbReference>
<evidence type="ECO:0000313" key="2">
    <source>
        <dbReference type="EMBL" id="MBB6039261.1"/>
    </source>
</evidence>
<sequence>MAWIQDVIFDCAHPASLARFWAEALDGYRVAPYDEAERERLRAKGILDTEDDPTVLVEPVGGGRPRMFFQLVPEHRTVKNRVHLDLGADDIEAERERLTGLGATILAVYDGHTTLADPEGNEFCLGGFGGPAGLGGSAGSSGANETA</sequence>
<dbReference type="EMBL" id="JACHGT010000021">
    <property type="protein sequence ID" value="MBB6039261.1"/>
    <property type="molecule type" value="Genomic_DNA"/>
</dbReference>
<dbReference type="SUPFAM" id="SSF54593">
    <property type="entry name" value="Glyoxalase/Bleomycin resistance protein/Dihydroxybiphenyl dioxygenase"/>
    <property type="match status" value="1"/>
</dbReference>